<protein>
    <submittedName>
        <fullName evidence="2">Uncharacterized protein</fullName>
    </submittedName>
</protein>
<name>A0A371AZZ5_9FIRM</name>
<sequence length="138" mass="16123">MKQECGNELQNVLAHRNAIQALEYLEQVKNIVIEGGPLQSKKIDLKMIVHSNSEVLTYIVSKKGLLHLFSFALFSNFLLAPLSDILMPYILKKEIGYLKYIDFIVFKKVRIKEVNEKWSDNRNICYRYSQYINVSYNS</sequence>
<dbReference type="OrthoDB" id="9787207at2"/>
<keyword evidence="1" id="KW-1133">Transmembrane helix</keyword>
<dbReference type="RefSeq" id="WP_115480221.1">
    <property type="nucleotide sequence ID" value="NZ_QRCT01000004.1"/>
</dbReference>
<keyword evidence="1" id="KW-0812">Transmembrane</keyword>
<dbReference type="Proteomes" id="UP000255036">
    <property type="component" value="Unassembled WGS sequence"/>
</dbReference>
<dbReference type="EMBL" id="QRCT01000004">
    <property type="protein sequence ID" value="RDU25188.1"/>
    <property type="molecule type" value="Genomic_DNA"/>
</dbReference>
<accession>A0A371AZZ5</accession>
<organism evidence="2 3">
    <name type="scientific">Anaerosacchariphilus polymeriproducens</name>
    <dbReference type="NCBI Taxonomy" id="1812858"/>
    <lineage>
        <taxon>Bacteria</taxon>
        <taxon>Bacillati</taxon>
        <taxon>Bacillota</taxon>
        <taxon>Clostridia</taxon>
        <taxon>Lachnospirales</taxon>
        <taxon>Lachnospiraceae</taxon>
        <taxon>Anaerosacchariphilus</taxon>
    </lineage>
</organism>
<proteinExistence type="predicted"/>
<dbReference type="AlphaFoldDB" id="A0A371AZZ5"/>
<reference evidence="2 3" key="1">
    <citation type="submission" date="2018-07" db="EMBL/GenBank/DDBJ databases">
        <title>Anaerosacharophilus polymeroproducens gen. nov. sp. nov., an anaerobic bacterium isolated from salt field.</title>
        <authorList>
            <person name="Kim W."/>
            <person name="Yang S.-H."/>
            <person name="Oh J."/>
            <person name="Lee J.-H."/>
            <person name="Kwon K.K."/>
        </authorList>
    </citation>
    <scope>NUCLEOTIDE SEQUENCE [LARGE SCALE GENOMIC DNA]</scope>
    <source>
        <strain evidence="2 3">MCWD5</strain>
    </source>
</reference>
<evidence type="ECO:0000313" key="2">
    <source>
        <dbReference type="EMBL" id="RDU25188.1"/>
    </source>
</evidence>
<gene>
    <name evidence="2" type="ORF">DWV06_00485</name>
</gene>
<comment type="caution">
    <text evidence="2">The sequence shown here is derived from an EMBL/GenBank/DDBJ whole genome shotgun (WGS) entry which is preliminary data.</text>
</comment>
<feature type="transmembrane region" description="Helical" evidence="1">
    <location>
        <begin position="65"/>
        <end position="91"/>
    </location>
</feature>
<evidence type="ECO:0000256" key="1">
    <source>
        <dbReference type="SAM" id="Phobius"/>
    </source>
</evidence>
<keyword evidence="3" id="KW-1185">Reference proteome</keyword>
<evidence type="ECO:0000313" key="3">
    <source>
        <dbReference type="Proteomes" id="UP000255036"/>
    </source>
</evidence>
<keyword evidence="1" id="KW-0472">Membrane</keyword>